<dbReference type="EMBL" id="VSSB01000001">
    <property type="protein sequence ID" value="TYL52522.1"/>
    <property type="molecule type" value="Genomic_DNA"/>
</dbReference>
<protein>
    <submittedName>
        <fullName evidence="1">Glycosyltransferase family 2 protein</fullName>
    </submittedName>
</protein>
<keyword evidence="1" id="KW-0808">Transferase</keyword>
<dbReference type="Proteomes" id="UP000325243">
    <property type="component" value="Unassembled WGS sequence"/>
</dbReference>
<gene>
    <name evidence="1" type="ORF">FYC51_01815</name>
</gene>
<comment type="caution">
    <text evidence="1">The sequence shown here is derived from an EMBL/GenBank/DDBJ whole genome shotgun (WGS) entry which is preliminary data.</text>
</comment>
<dbReference type="PANTHER" id="PTHR43179">
    <property type="entry name" value="RHAMNOSYLTRANSFERASE WBBL"/>
    <property type="match status" value="1"/>
</dbReference>
<reference evidence="1 2" key="1">
    <citation type="submission" date="2019-08" db="EMBL/GenBank/DDBJ databases">
        <authorList>
            <person name="Hu J."/>
        </authorList>
    </citation>
    <scope>NUCLEOTIDE SEQUENCE [LARGE SCALE GENOMIC DNA]</scope>
    <source>
        <strain evidence="1 2">NEAU-184</strain>
    </source>
</reference>
<dbReference type="GO" id="GO:0016740">
    <property type="term" value="F:transferase activity"/>
    <property type="evidence" value="ECO:0007669"/>
    <property type="project" value="UniProtKB-KW"/>
</dbReference>
<dbReference type="AlphaFoldDB" id="A0A5S4V0T4"/>
<organism evidence="1 2">
    <name type="scientific">Agromyces mariniharenae</name>
    <dbReference type="NCBI Taxonomy" id="2604423"/>
    <lineage>
        <taxon>Bacteria</taxon>
        <taxon>Bacillati</taxon>
        <taxon>Actinomycetota</taxon>
        <taxon>Actinomycetes</taxon>
        <taxon>Micrococcales</taxon>
        <taxon>Microbacteriaceae</taxon>
        <taxon>Agromyces</taxon>
    </lineage>
</organism>
<name>A0A5S4V0T4_9MICO</name>
<proteinExistence type="predicted"/>
<dbReference type="SUPFAM" id="SSF53448">
    <property type="entry name" value="Nucleotide-diphospho-sugar transferases"/>
    <property type="match status" value="1"/>
</dbReference>
<accession>A0A5S4V0T4</accession>
<sequence>MTAGPHQATVALVSVSYGSEAELTAMLASVPAAASDRPLVVVADNLPSTGRTREVVTGVGGTYLPMRSNLGYGGAINEVVKELPPAIEWVMITNPDVVFHEGAIDHLVEAGGIDDRIGAVGPVVRNDDGSVYPSAREVPGIRVGSGHALFSNIWSSNPWTRRYHAATASDAERDAGWLSGSCVLVRRRAFDEIGGFDEGFFMYFEDVDLGYRLTRAGWRNRFTPTAEVTHSGGHSTAGESAAMIRAHHRSAERFIRKKYSRPLFWPVRIVLLTGLRLRSTLAERRAAR</sequence>
<keyword evidence="2" id="KW-1185">Reference proteome</keyword>
<dbReference type="CDD" id="cd04186">
    <property type="entry name" value="GT_2_like_c"/>
    <property type="match status" value="1"/>
</dbReference>
<dbReference type="Gene3D" id="3.90.550.10">
    <property type="entry name" value="Spore Coat Polysaccharide Biosynthesis Protein SpsA, Chain A"/>
    <property type="match status" value="1"/>
</dbReference>
<dbReference type="Pfam" id="PF13641">
    <property type="entry name" value="Glyco_tranf_2_3"/>
    <property type="match status" value="1"/>
</dbReference>
<dbReference type="RefSeq" id="WP_148731985.1">
    <property type="nucleotide sequence ID" value="NZ_VSSB01000001.1"/>
</dbReference>
<evidence type="ECO:0000313" key="1">
    <source>
        <dbReference type="EMBL" id="TYL52522.1"/>
    </source>
</evidence>
<dbReference type="InterPro" id="IPR029044">
    <property type="entry name" value="Nucleotide-diphossugar_trans"/>
</dbReference>
<evidence type="ECO:0000313" key="2">
    <source>
        <dbReference type="Proteomes" id="UP000325243"/>
    </source>
</evidence>
<dbReference type="PANTHER" id="PTHR43179:SF7">
    <property type="entry name" value="RHAMNOSYLTRANSFERASE WBBL"/>
    <property type="match status" value="1"/>
</dbReference>